<keyword evidence="1" id="KW-1133">Transmembrane helix</keyword>
<keyword evidence="3" id="KW-1185">Reference proteome</keyword>
<dbReference type="AlphaFoldDB" id="A0AAF0TJA5"/>
<evidence type="ECO:0000313" key="3">
    <source>
        <dbReference type="Proteomes" id="UP001234989"/>
    </source>
</evidence>
<dbReference type="EMBL" id="CP133614">
    <property type="protein sequence ID" value="WMV21456.1"/>
    <property type="molecule type" value="Genomic_DNA"/>
</dbReference>
<keyword evidence="1" id="KW-0812">Transmembrane</keyword>
<sequence length="92" mass="10820">MPGSIKEPYISWISWRVDKAIKKVWRMIPAIIFWVIWNERNRRCFDGISIPTHSLKTKCLVNLLNWILFHLSIASTCFLDFVSSLASLGYLY</sequence>
<dbReference type="Proteomes" id="UP001234989">
    <property type="component" value="Chromosome 3"/>
</dbReference>
<keyword evidence="1" id="KW-0472">Membrane</keyword>
<name>A0AAF0TJA5_SOLVR</name>
<evidence type="ECO:0000256" key="1">
    <source>
        <dbReference type="SAM" id="Phobius"/>
    </source>
</evidence>
<accession>A0AAF0TJA5</accession>
<protein>
    <submittedName>
        <fullName evidence="2">Uncharacterized protein</fullName>
    </submittedName>
</protein>
<proteinExistence type="predicted"/>
<organism evidence="2 3">
    <name type="scientific">Solanum verrucosum</name>
    <dbReference type="NCBI Taxonomy" id="315347"/>
    <lineage>
        <taxon>Eukaryota</taxon>
        <taxon>Viridiplantae</taxon>
        <taxon>Streptophyta</taxon>
        <taxon>Embryophyta</taxon>
        <taxon>Tracheophyta</taxon>
        <taxon>Spermatophyta</taxon>
        <taxon>Magnoliopsida</taxon>
        <taxon>eudicotyledons</taxon>
        <taxon>Gunneridae</taxon>
        <taxon>Pentapetalae</taxon>
        <taxon>asterids</taxon>
        <taxon>lamiids</taxon>
        <taxon>Solanales</taxon>
        <taxon>Solanaceae</taxon>
        <taxon>Solanoideae</taxon>
        <taxon>Solaneae</taxon>
        <taxon>Solanum</taxon>
    </lineage>
</organism>
<feature type="transmembrane region" description="Helical" evidence="1">
    <location>
        <begin position="59"/>
        <end position="82"/>
    </location>
</feature>
<evidence type="ECO:0000313" key="2">
    <source>
        <dbReference type="EMBL" id="WMV21456.1"/>
    </source>
</evidence>
<gene>
    <name evidence="2" type="ORF">MTR67_014841</name>
</gene>
<reference evidence="2" key="1">
    <citation type="submission" date="2023-08" db="EMBL/GenBank/DDBJ databases">
        <title>A de novo genome assembly of Solanum verrucosum Schlechtendal, a Mexican diploid species geographically isolated from the other diploid A-genome species in potato relatives.</title>
        <authorList>
            <person name="Hosaka K."/>
        </authorList>
    </citation>
    <scope>NUCLEOTIDE SEQUENCE</scope>
    <source>
        <tissue evidence="2">Young leaves</tissue>
    </source>
</reference>